<gene>
    <name evidence="5" type="ORF">SKAU_G00024030</name>
</gene>
<dbReference type="Proteomes" id="UP001152622">
    <property type="component" value="Chromosome 1"/>
</dbReference>
<dbReference type="EMBL" id="JAINUF010000001">
    <property type="protein sequence ID" value="KAJ8381625.1"/>
    <property type="molecule type" value="Genomic_DNA"/>
</dbReference>
<keyword evidence="1" id="KW-0433">Leucine-rich repeat</keyword>
<comment type="caution">
    <text evidence="5">The sequence shown here is derived from an EMBL/GenBank/DDBJ whole genome shotgun (WGS) entry which is preliminary data.</text>
</comment>
<feature type="compositionally biased region" description="Basic and acidic residues" evidence="3">
    <location>
        <begin position="132"/>
        <end position="165"/>
    </location>
</feature>
<name>A0A9Q1GDQ3_SYNKA</name>
<dbReference type="OrthoDB" id="676979at2759"/>
<protein>
    <submittedName>
        <fullName evidence="5">Uncharacterized protein</fullName>
    </submittedName>
</protein>
<dbReference type="InterPro" id="IPR050333">
    <property type="entry name" value="SLRP"/>
</dbReference>
<dbReference type="Pfam" id="PF13855">
    <property type="entry name" value="LRR_8"/>
    <property type="match status" value="4"/>
</dbReference>
<feature type="signal peptide" evidence="4">
    <location>
        <begin position="1"/>
        <end position="22"/>
    </location>
</feature>
<dbReference type="InterPro" id="IPR032675">
    <property type="entry name" value="LRR_dom_sf"/>
</dbReference>
<feature type="compositionally biased region" description="Acidic residues" evidence="3">
    <location>
        <begin position="117"/>
        <end position="131"/>
    </location>
</feature>
<evidence type="ECO:0000313" key="5">
    <source>
        <dbReference type="EMBL" id="KAJ8381625.1"/>
    </source>
</evidence>
<keyword evidence="6" id="KW-1185">Reference proteome</keyword>
<sequence length="581" mass="64611">MLWIFVVPLHAYVLQPSAKVVAVEDSGSEGMSWHESEKESVGEPMPPVGDQDSHEVGGAQQERDPKAEAGEVERERLYDADAENGADDEEGKGREEGHRGGSLDGEKKEAVQKGSDVEEEGELTPDLEEIEKEGAHRDDDKKEQVGRDDDKKDERRKEENGKEGEVVDSTVTPTVNHRPVTAGESEEATFTPVKPNSKLVQIWNLTDSSRPRLREEEGVVQCSDKGIDKIPYGIPYNARYILLMNNKISGIQLDLIREYISLEFLVLSNNLLTDGSIEGAFEGVGQLKRLYLDRNHLNSIPTDLPDSLEELRLDSNNVSVMSEVAWARCPSLQILSLNNNSLWAESVPEGVFTPLTRLRTLSLIHNRLTATPVHLPTNLKELYLRGNHIDLVSGDTFAEGSDLLVLDLSANRLTNKGLAKDSLQRIVHLENLNLEGNLLRNIPKHLPPTLRTLNLEGNAITSVSKAAFLSLPHLEHLGLSRNQITRVAPGAFWGSPALHQLELGHNVLRQVPRHLPLSLRSVSLVHNKIHSIPRDAFCTKGKDTSLSSLVRVNLEHNLIHLADLDSQAFNCLRGYQVIHFY</sequence>
<dbReference type="SUPFAM" id="SSF52058">
    <property type="entry name" value="L domain-like"/>
    <property type="match status" value="1"/>
</dbReference>
<proteinExistence type="predicted"/>
<evidence type="ECO:0000256" key="3">
    <source>
        <dbReference type="SAM" id="MobiDB-lite"/>
    </source>
</evidence>
<dbReference type="PROSITE" id="PS51450">
    <property type="entry name" value="LRR"/>
    <property type="match status" value="3"/>
</dbReference>
<evidence type="ECO:0000313" key="6">
    <source>
        <dbReference type="Proteomes" id="UP001152622"/>
    </source>
</evidence>
<dbReference type="Gene3D" id="3.80.10.10">
    <property type="entry name" value="Ribonuclease Inhibitor"/>
    <property type="match status" value="4"/>
</dbReference>
<dbReference type="SMART" id="SM00364">
    <property type="entry name" value="LRR_BAC"/>
    <property type="match status" value="4"/>
</dbReference>
<feature type="chain" id="PRO_5040438425" evidence="4">
    <location>
        <begin position="23"/>
        <end position="581"/>
    </location>
</feature>
<feature type="region of interest" description="Disordered" evidence="3">
    <location>
        <begin position="29"/>
        <end position="191"/>
    </location>
</feature>
<dbReference type="InterPro" id="IPR001611">
    <property type="entry name" value="Leu-rich_rpt"/>
</dbReference>
<evidence type="ECO:0000256" key="2">
    <source>
        <dbReference type="ARBA" id="ARBA00022737"/>
    </source>
</evidence>
<accession>A0A9Q1GDQ3</accession>
<organism evidence="5 6">
    <name type="scientific">Synaphobranchus kaupii</name>
    <name type="common">Kaup's arrowtooth eel</name>
    <dbReference type="NCBI Taxonomy" id="118154"/>
    <lineage>
        <taxon>Eukaryota</taxon>
        <taxon>Metazoa</taxon>
        <taxon>Chordata</taxon>
        <taxon>Craniata</taxon>
        <taxon>Vertebrata</taxon>
        <taxon>Euteleostomi</taxon>
        <taxon>Actinopterygii</taxon>
        <taxon>Neopterygii</taxon>
        <taxon>Teleostei</taxon>
        <taxon>Anguilliformes</taxon>
        <taxon>Synaphobranchidae</taxon>
        <taxon>Synaphobranchus</taxon>
    </lineage>
</organism>
<dbReference type="PANTHER" id="PTHR45712">
    <property type="entry name" value="AGAP008170-PA"/>
    <property type="match status" value="1"/>
</dbReference>
<dbReference type="PANTHER" id="PTHR45712:SF18">
    <property type="entry name" value="PODOCAN-LIKE PROTEIN 1"/>
    <property type="match status" value="1"/>
</dbReference>
<feature type="compositionally biased region" description="Basic and acidic residues" evidence="3">
    <location>
        <begin position="32"/>
        <end position="41"/>
    </location>
</feature>
<evidence type="ECO:0000256" key="1">
    <source>
        <dbReference type="ARBA" id="ARBA00022614"/>
    </source>
</evidence>
<feature type="compositionally biased region" description="Acidic residues" evidence="3">
    <location>
        <begin position="80"/>
        <end position="90"/>
    </location>
</feature>
<dbReference type="AlphaFoldDB" id="A0A9Q1GDQ3"/>
<dbReference type="SMART" id="SM00369">
    <property type="entry name" value="LRR_TYP"/>
    <property type="match status" value="10"/>
</dbReference>
<keyword evidence="2" id="KW-0677">Repeat</keyword>
<dbReference type="GO" id="GO:0005615">
    <property type="term" value="C:extracellular space"/>
    <property type="evidence" value="ECO:0007669"/>
    <property type="project" value="TreeGrafter"/>
</dbReference>
<feature type="compositionally biased region" description="Basic and acidic residues" evidence="3">
    <location>
        <begin position="91"/>
        <end position="111"/>
    </location>
</feature>
<evidence type="ECO:0000256" key="4">
    <source>
        <dbReference type="SAM" id="SignalP"/>
    </source>
</evidence>
<keyword evidence="4" id="KW-0732">Signal</keyword>
<reference evidence="5" key="1">
    <citation type="journal article" date="2023" name="Science">
        <title>Genome structures resolve the early diversification of teleost fishes.</title>
        <authorList>
            <person name="Parey E."/>
            <person name="Louis A."/>
            <person name="Montfort J."/>
            <person name="Bouchez O."/>
            <person name="Roques C."/>
            <person name="Iampietro C."/>
            <person name="Lluch J."/>
            <person name="Castinel A."/>
            <person name="Donnadieu C."/>
            <person name="Desvignes T."/>
            <person name="Floi Bucao C."/>
            <person name="Jouanno E."/>
            <person name="Wen M."/>
            <person name="Mejri S."/>
            <person name="Dirks R."/>
            <person name="Jansen H."/>
            <person name="Henkel C."/>
            <person name="Chen W.J."/>
            <person name="Zahm M."/>
            <person name="Cabau C."/>
            <person name="Klopp C."/>
            <person name="Thompson A.W."/>
            <person name="Robinson-Rechavi M."/>
            <person name="Braasch I."/>
            <person name="Lecointre G."/>
            <person name="Bobe J."/>
            <person name="Postlethwait J.H."/>
            <person name="Berthelot C."/>
            <person name="Roest Crollius H."/>
            <person name="Guiguen Y."/>
        </authorList>
    </citation>
    <scope>NUCLEOTIDE SEQUENCE</scope>
    <source>
        <strain evidence="5">WJC10195</strain>
    </source>
</reference>
<dbReference type="InterPro" id="IPR003591">
    <property type="entry name" value="Leu-rich_rpt_typical-subtyp"/>
</dbReference>
<feature type="compositionally biased region" description="Basic and acidic residues" evidence="3">
    <location>
        <begin position="51"/>
        <end position="79"/>
    </location>
</feature>